<feature type="chain" id="PRO_5042026930" description="TolB protein" evidence="2">
    <location>
        <begin position="19"/>
        <end position="308"/>
    </location>
</feature>
<evidence type="ECO:0008006" key="5">
    <source>
        <dbReference type="Google" id="ProtNLM"/>
    </source>
</evidence>
<proteinExistence type="inferred from homology"/>
<evidence type="ECO:0000313" key="3">
    <source>
        <dbReference type="EMBL" id="WDI30607.1"/>
    </source>
</evidence>
<dbReference type="InterPro" id="IPR015943">
    <property type="entry name" value="WD40/YVTN_repeat-like_dom_sf"/>
</dbReference>
<dbReference type="Gene3D" id="2.120.10.30">
    <property type="entry name" value="TolB, C-terminal domain"/>
    <property type="match status" value="1"/>
</dbReference>
<dbReference type="Gene3D" id="2.130.10.10">
    <property type="entry name" value="YVTN repeat-like/Quinoprotein amine dehydrogenase"/>
    <property type="match status" value="1"/>
</dbReference>
<gene>
    <name evidence="3" type="ORF">PUV54_11640</name>
</gene>
<accession>A0AAE9ZCT9</accession>
<dbReference type="RefSeq" id="WP_274492416.1">
    <property type="nucleotide sequence ID" value="NZ_CP118166.1"/>
</dbReference>
<dbReference type="EMBL" id="CP118166">
    <property type="protein sequence ID" value="WDI30607.1"/>
    <property type="molecule type" value="Genomic_DNA"/>
</dbReference>
<dbReference type="PANTHER" id="PTHR36842:SF1">
    <property type="entry name" value="PROTEIN TOLB"/>
    <property type="match status" value="1"/>
</dbReference>
<evidence type="ECO:0000313" key="4">
    <source>
        <dbReference type="Proteomes" id="UP001214043"/>
    </source>
</evidence>
<dbReference type="PANTHER" id="PTHR36842">
    <property type="entry name" value="PROTEIN TOLB HOMOLOG"/>
    <property type="match status" value="1"/>
</dbReference>
<dbReference type="PROSITE" id="PS51257">
    <property type="entry name" value="PROKAR_LIPOPROTEIN"/>
    <property type="match status" value="1"/>
</dbReference>
<sequence length="308" mass="34151">MKQISLAAAVIFSSVSCAQETAYHFTATTDPGGCLIEHIAVAGDADHYQFDGLSPDGEQISIGWSRDEEMGMFLLNLKTGDKQNIPDLNNSASFSPDGNLLVTAHYGEGGATDILEYRRDTGEIAMIAPHERPDWLPSYSSDGKTILFNSFRSGQSEIYTYEKETSDIRRWTERDEYDAHGQFSPDDKKILFLSSHGSGDHSVSMIDMVTGRITQVLGEGTNDTYGSWSPSGDRIVFASDRNQDQSGATDIFVLALKDNSVRQITSNNYEDGYPFFSPDGRFIYFNSIRSERYGVYRVRLNGEGGCAR</sequence>
<dbReference type="InterPro" id="IPR011659">
    <property type="entry name" value="WD40"/>
</dbReference>
<protein>
    <recommendedName>
        <fullName evidence="5">TolB protein</fullName>
    </recommendedName>
</protein>
<evidence type="ECO:0000256" key="1">
    <source>
        <dbReference type="ARBA" id="ARBA00009820"/>
    </source>
</evidence>
<dbReference type="KEGG" id="hfl:PUV54_11640"/>
<comment type="similarity">
    <text evidence="1">Belongs to the TolB family.</text>
</comment>
<organism evidence="3 4">
    <name type="scientific">Hyphococcus flavus</name>
    <dbReference type="NCBI Taxonomy" id="1866326"/>
    <lineage>
        <taxon>Bacteria</taxon>
        <taxon>Pseudomonadati</taxon>
        <taxon>Pseudomonadota</taxon>
        <taxon>Alphaproteobacteria</taxon>
        <taxon>Parvularculales</taxon>
        <taxon>Parvularculaceae</taxon>
        <taxon>Hyphococcus</taxon>
    </lineage>
</organism>
<reference evidence="3" key="1">
    <citation type="submission" date="2023-02" db="EMBL/GenBank/DDBJ databases">
        <title>Genome sequence of Hyphococcus flavus.</title>
        <authorList>
            <person name="Rong J.-C."/>
            <person name="Zhao Q."/>
            <person name="Yi M."/>
            <person name="Wu J.-Y."/>
        </authorList>
    </citation>
    <scope>NUCLEOTIDE SEQUENCE</scope>
    <source>
        <strain evidence="3">MCCC 1K03223</strain>
    </source>
</reference>
<keyword evidence="4" id="KW-1185">Reference proteome</keyword>
<name>A0AAE9ZCT9_9PROT</name>
<dbReference type="Pfam" id="PF07676">
    <property type="entry name" value="PD40"/>
    <property type="match status" value="4"/>
</dbReference>
<dbReference type="InterPro" id="IPR011042">
    <property type="entry name" value="6-blade_b-propeller_TolB-like"/>
</dbReference>
<dbReference type="Proteomes" id="UP001214043">
    <property type="component" value="Chromosome"/>
</dbReference>
<evidence type="ECO:0000256" key="2">
    <source>
        <dbReference type="SAM" id="SignalP"/>
    </source>
</evidence>
<feature type="signal peptide" evidence="2">
    <location>
        <begin position="1"/>
        <end position="18"/>
    </location>
</feature>
<dbReference type="SUPFAM" id="SSF82171">
    <property type="entry name" value="DPP6 N-terminal domain-like"/>
    <property type="match status" value="1"/>
</dbReference>
<keyword evidence="2" id="KW-0732">Signal</keyword>
<dbReference type="AlphaFoldDB" id="A0AAE9ZCT9"/>